<evidence type="ECO:0000256" key="1">
    <source>
        <dbReference type="SAM" id="Phobius"/>
    </source>
</evidence>
<reference evidence="2 3" key="1">
    <citation type="submission" date="2020-05" db="EMBL/GenBank/DDBJ databases">
        <title>Distinct polysaccharide utilization as determinants for interspecies competition between intestinal Prevotella spp.</title>
        <authorList>
            <person name="Galvez E.J.C."/>
            <person name="Iljazovic A."/>
            <person name="Strowig T."/>
        </authorList>
    </citation>
    <scope>NUCLEOTIDE SEQUENCE [LARGE SCALE GENOMIC DNA]</scope>
    <source>
        <strain evidence="2 3">PCHR</strain>
    </source>
</reference>
<keyword evidence="1" id="KW-0812">Transmembrane</keyword>
<protein>
    <submittedName>
        <fullName evidence="2">Phage holin family protein</fullName>
    </submittedName>
</protein>
<dbReference type="Pfam" id="PF07332">
    <property type="entry name" value="Phage_holin_3_6"/>
    <property type="match status" value="1"/>
</dbReference>
<dbReference type="RefSeq" id="WP_172344408.1">
    <property type="nucleotide sequence ID" value="NZ_CASYYZ010000015.1"/>
</dbReference>
<name>A0ABX2B373_9BACT</name>
<proteinExistence type="predicted"/>
<evidence type="ECO:0000313" key="3">
    <source>
        <dbReference type="Proteomes" id="UP000820977"/>
    </source>
</evidence>
<dbReference type="Proteomes" id="UP000820977">
    <property type="component" value="Unassembled WGS sequence"/>
</dbReference>
<keyword evidence="1" id="KW-1133">Transmembrane helix</keyword>
<dbReference type="InterPro" id="IPR009937">
    <property type="entry name" value="Phage_holin_3_6"/>
</dbReference>
<accession>A0ABX2B373</accession>
<sequence>MFSNDRNIGIVGRLIEMFRHYIGLQNEYLRLDVIEKVVRLITGLLIFSVLFLFIVIILIYLSFAAAYAMGPHIGYPGAFCIVAAVYIIIFLLLFLFRKTWIEKPLIRFITGLLMEK</sequence>
<gene>
    <name evidence="2" type="ORF">HPS54_05200</name>
</gene>
<feature type="transmembrane region" description="Helical" evidence="1">
    <location>
        <begin position="40"/>
        <end position="67"/>
    </location>
</feature>
<dbReference type="EMBL" id="JABKKJ010000006">
    <property type="protein sequence ID" value="NPE24918.1"/>
    <property type="molecule type" value="Genomic_DNA"/>
</dbReference>
<evidence type="ECO:0000313" key="2">
    <source>
        <dbReference type="EMBL" id="NPE24918.1"/>
    </source>
</evidence>
<keyword evidence="1" id="KW-0472">Membrane</keyword>
<comment type="caution">
    <text evidence="2">The sequence shown here is derived from an EMBL/GenBank/DDBJ whole genome shotgun (WGS) entry which is preliminary data.</text>
</comment>
<feature type="transmembrane region" description="Helical" evidence="1">
    <location>
        <begin position="73"/>
        <end position="96"/>
    </location>
</feature>
<organism evidence="2 3">
    <name type="scientific">Xylanibacter caecicola</name>
    <dbReference type="NCBI Taxonomy" id="2736294"/>
    <lineage>
        <taxon>Bacteria</taxon>
        <taxon>Pseudomonadati</taxon>
        <taxon>Bacteroidota</taxon>
        <taxon>Bacteroidia</taxon>
        <taxon>Bacteroidales</taxon>
        <taxon>Prevotellaceae</taxon>
        <taxon>Xylanibacter</taxon>
    </lineage>
</organism>
<keyword evidence="3" id="KW-1185">Reference proteome</keyword>